<dbReference type="STRING" id="105231.A0A1Y1HTD7"/>
<reference evidence="2 3" key="1">
    <citation type="journal article" date="2014" name="Nat. Commun.">
        <title>Klebsormidium flaccidum genome reveals primary factors for plant terrestrial adaptation.</title>
        <authorList>
            <person name="Hori K."/>
            <person name="Maruyama F."/>
            <person name="Fujisawa T."/>
            <person name="Togashi T."/>
            <person name="Yamamoto N."/>
            <person name="Seo M."/>
            <person name="Sato S."/>
            <person name="Yamada T."/>
            <person name="Mori H."/>
            <person name="Tajima N."/>
            <person name="Moriyama T."/>
            <person name="Ikeuchi M."/>
            <person name="Watanabe M."/>
            <person name="Wada H."/>
            <person name="Kobayashi K."/>
            <person name="Saito M."/>
            <person name="Masuda T."/>
            <person name="Sasaki-Sekimoto Y."/>
            <person name="Mashiguchi K."/>
            <person name="Awai K."/>
            <person name="Shimojima M."/>
            <person name="Masuda S."/>
            <person name="Iwai M."/>
            <person name="Nobusawa T."/>
            <person name="Narise T."/>
            <person name="Kondo S."/>
            <person name="Saito H."/>
            <person name="Sato R."/>
            <person name="Murakawa M."/>
            <person name="Ihara Y."/>
            <person name="Oshima-Yamada Y."/>
            <person name="Ohtaka K."/>
            <person name="Satoh M."/>
            <person name="Sonobe K."/>
            <person name="Ishii M."/>
            <person name="Ohtani R."/>
            <person name="Kanamori-Sato M."/>
            <person name="Honoki R."/>
            <person name="Miyazaki D."/>
            <person name="Mochizuki H."/>
            <person name="Umetsu J."/>
            <person name="Higashi K."/>
            <person name="Shibata D."/>
            <person name="Kamiya Y."/>
            <person name="Sato N."/>
            <person name="Nakamura Y."/>
            <person name="Tabata S."/>
            <person name="Ida S."/>
            <person name="Kurokawa K."/>
            <person name="Ohta H."/>
        </authorList>
    </citation>
    <scope>NUCLEOTIDE SEQUENCE [LARGE SCALE GENOMIC DNA]</scope>
    <source>
        <strain evidence="2 3">NIES-2285</strain>
    </source>
</reference>
<gene>
    <name evidence="2" type="ORF">KFL_000500240</name>
</gene>
<dbReference type="GO" id="GO:0090266">
    <property type="term" value="P:regulation of mitotic cell cycle spindle assembly checkpoint"/>
    <property type="evidence" value="ECO:0007669"/>
    <property type="project" value="InterPro"/>
</dbReference>
<dbReference type="Proteomes" id="UP000054558">
    <property type="component" value="Unassembled WGS sequence"/>
</dbReference>
<organism evidence="2 3">
    <name type="scientific">Klebsormidium nitens</name>
    <name type="common">Green alga</name>
    <name type="synonym">Ulothrix nitens</name>
    <dbReference type="NCBI Taxonomy" id="105231"/>
    <lineage>
        <taxon>Eukaryota</taxon>
        <taxon>Viridiplantae</taxon>
        <taxon>Streptophyta</taxon>
        <taxon>Klebsormidiophyceae</taxon>
        <taxon>Klebsormidiales</taxon>
        <taxon>Klebsormidiaceae</taxon>
        <taxon>Klebsormidium</taxon>
    </lineage>
</organism>
<dbReference type="InterPro" id="IPR026182">
    <property type="entry name" value="ANAPC15"/>
</dbReference>
<dbReference type="GO" id="GO:0005680">
    <property type="term" value="C:anaphase-promoting complex"/>
    <property type="evidence" value="ECO:0007669"/>
    <property type="project" value="InterPro"/>
</dbReference>
<feature type="region of interest" description="Disordered" evidence="1">
    <location>
        <begin position="49"/>
        <end position="94"/>
    </location>
</feature>
<protein>
    <submittedName>
        <fullName evidence="2">Uncharacterized protein</fullName>
    </submittedName>
</protein>
<name>A0A1Y1HTD7_KLENI</name>
<evidence type="ECO:0000256" key="1">
    <source>
        <dbReference type="SAM" id="MobiDB-lite"/>
    </source>
</evidence>
<accession>A0A1Y1HTD7</accession>
<dbReference type="Pfam" id="PF15243">
    <property type="entry name" value="ANAPC15"/>
    <property type="match status" value="1"/>
</dbReference>
<proteinExistence type="predicted"/>
<sequence>MALFPSFAPPTIEHITGWVSFQDEEVQLAQEEAELEAKWNEVRCSNESTVPIGTSVMPPHEEFDTEEQAEGEEDEAEQIEDGGSEGGEFGEDEL</sequence>
<keyword evidence="3" id="KW-1185">Reference proteome</keyword>
<dbReference type="AlphaFoldDB" id="A0A1Y1HTD7"/>
<dbReference type="EMBL" id="DF236999">
    <property type="protein sequence ID" value="GAQ80271.1"/>
    <property type="molecule type" value="Genomic_DNA"/>
</dbReference>
<dbReference type="OMA" id="QWPQPHS"/>
<evidence type="ECO:0000313" key="2">
    <source>
        <dbReference type="EMBL" id="GAQ80271.1"/>
    </source>
</evidence>
<evidence type="ECO:0000313" key="3">
    <source>
        <dbReference type="Proteomes" id="UP000054558"/>
    </source>
</evidence>
<feature type="compositionally biased region" description="Acidic residues" evidence="1">
    <location>
        <begin position="63"/>
        <end position="94"/>
    </location>
</feature>